<gene>
    <name evidence="1" type="ORF">L2E82_15241</name>
</gene>
<sequence>MGIFKTIARFISLSFRSFISPNQIPNSNPSNSGPSSSTNCSLKELRGRIDSVKNTEKITEAMKLVSSCSAGERRSPSWWSPETVVFVVVSTMQS</sequence>
<reference evidence="1 2" key="2">
    <citation type="journal article" date="2022" name="Mol. Ecol. Resour.">
        <title>The genomes of chicory, endive, great burdock and yacon provide insights into Asteraceae paleo-polyploidization history and plant inulin production.</title>
        <authorList>
            <person name="Fan W."/>
            <person name="Wang S."/>
            <person name="Wang H."/>
            <person name="Wang A."/>
            <person name="Jiang F."/>
            <person name="Liu H."/>
            <person name="Zhao H."/>
            <person name="Xu D."/>
            <person name="Zhang Y."/>
        </authorList>
    </citation>
    <scope>NUCLEOTIDE SEQUENCE [LARGE SCALE GENOMIC DNA]</scope>
    <source>
        <strain evidence="2">cv. Punajuju</strain>
        <tissue evidence="1">Leaves</tissue>
    </source>
</reference>
<organism evidence="1 2">
    <name type="scientific">Cichorium intybus</name>
    <name type="common">Chicory</name>
    <dbReference type="NCBI Taxonomy" id="13427"/>
    <lineage>
        <taxon>Eukaryota</taxon>
        <taxon>Viridiplantae</taxon>
        <taxon>Streptophyta</taxon>
        <taxon>Embryophyta</taxon>
        <taxon>Tracheophyta</taxon>
        <taxon>Spermatophyta</taxon>
        <taxon>Magnoliopsida</taxon>
        <taxon>eudicotyledons</taxon>
        <taxon>Gunneridae</taxon>
        <taxon>Pentapetalae</taxon>
        <taxon>asterids</taxon>
        <taxon>campanulids</taxon>
        <taxon>Asterales</taxon>
        <taxon>Asteraceae</taxon>
        <taxon>Cichorioideae</taxon>
        <taxon>Cichorieae</taxon>
        <taxon>Cichoriinae</taxon>
        <taxon>Cichorium</taxon>
    </lineage>
</organism>
<evidence type="ECO:0000313" key="1">
    <source>
        <dbReference type="EMBL" id="KAI3765213.1"/>
    </source>
</evidence>
<proteinExistence type="predicted"/>
<name>A0ACB9F362_CICIN</name>
<reference evidence="2" key="1">
    <citation type="journal article" date="2022" name="Mol. Ecol. Resour.">
        <title>The genomes of chicory, endive, great burdock and yacon provide insights into Asteraceae palaeo-polyploidization history and plant inulin production.</title>
        <authorList>
            <person name="Fan W."/>
            <person name="Wang S."/>
            <person name="Wang H."/>
            <person name="Wang A."/>
            <person name="Jiang F."/>
            <person name="Liu H."/>
            <person name="Zhao H."/>
            <person name="Xu D."/>
            <person name="Zhang Y."/>
        </authorList>
    </citation>
    <scope>NUCLEOTIDE SEQUENCE [LARGE SCALE GENOMIC DNA]</scope>
    <source>
        <strain evidence="2">cv. Punajuju</strain>
    </source>
</reference>
<keyword evidence="2" id="KW-1185">Reference proteome</keyword>
<evidence type="ECO:0000313" key="2">
    <source>
        <dbReference type="Proteomes" id="UP001055811"/>
    </source>
</evidence>
<protein>
    <submittedName>
        <fullName evidence="1">Uncharacterized protein</fullName>
    </submittedName>
</protein>
<accession>A0ACB9F362</accession>
<dbReference type="Proteomes" id="UP001055811">
    <property type="component" value="Linkage Group LG03"/>
</dbReference>
<comment type="caution">
    <text evidence="1">The sequence shown here is derived from an EMBL/GenBank/DDBJ whole genome shotgun (WGS) entry which is preliminary data.</text>
</comment>
<dbReference type="EMBL" id="CM042011">
    <property type="protein sequence ID" value="KAI3765213.1"/>
    <property type="molecule type" value="Genomic_DNA"/>
</dbReference>